<dbReference type="EMBL" id="CP002200">
    <property type="protein sequence ID" value="ADN18051.1"/>
    <property type="molecule type" value="Genomic_DNA"/>
</dbReference>
<reference evidence="5" key="2">
    <citation type="submission" date="2010-09" db="EMBL/GenBank/DDBJ databases">
        <title>Complete sequence of Plasmid2 of Cyanothece sp. PCC 7822.</title>
        <authorList>
            <consortium name="US DOE Joint Genome Institute"/>
            <person name="Lucas S."/>
            <person name="Copeland A."/>
            <person name="Lapidus A."/>
            <person name="Cheng J.-F."/>
            <person name="Bruce D."/>
            <person name="Goodwin L."/>
            <person name="Pitluck S."/>
            <person name="Saunders E."/>
            <person name="Brettin T."/>
            <person name="Detter J.C."/>
            <person name="Han C."/>
            <person name="Land M."/>
            <person name="Hauser L."/>
            <person name="Chang Y.-J."/>
            <person name="Jeffries C."/>
            <person name="Kyrpides N."/>
            <person name="Ivanova N."/>
            <person name="Mikhailova N."/>
            <person name="Pakrasi H."/>
            <person name="Sherman L."/>
            <person name="Woyke T."/>
        </authorList>
    </citation>
    <scope>NUCLEOTIDE SEQUENCE</scope>
    <source>
        <strain evidence="5">PCC 7822</strain>
        <plasmid evidence="5">Cy782202</plasmid>
    </source>
</reference>
<dbReference type="Proteomes" id="UP000008206">
    <property type="component" value="Plasmid Cy782201"/>
</dbReference>
<dbReference type="AlphaFoldDB" id="E0UM29"/>
<sequence length="260" mass="30094">MYPSDLSDAEWELLAPLIPAAKSGGHPRTTDIRQVCNAIYYHLKTGCQWRYLPKNFPPPSTVYSYYRKWVKKGVWEKINHTLRQMVRQQVGKSPQSSVIIADSQSVETTEKRGMCMALTVEKKVKGRKRQLLVDSLGLILKVIVAEAHGQERVLAATAVMELLEENPKLLEKVALMWVDAGYSGDKFALAIWLMIQARVEVIKRSDKKFKVLPKRWIVERTFGWFNWYRRLSKDYEKLSEMSEAAIYAVMTRIMLRRLVS</sequence>
<gene>
    <name evidence="3" type="ordered locus">Cyan7822_6188</name>
    <name evidence="4" type="ordered locus">Cyan7822_6198</name>
    <name evidence="5" type="ordered locus">Cyan7822_6251</name>
</gene>
<evidence type="ECO:0000313" key="6">
    <source>
        <dbReference type="Proteomes" id="UP000008206"/>
    </source>
</evidence>
<dbReference type="EMBL" id="CP002199">
    <property type="protein sequence ID" value="ADN18019.1"/>
    <property type="molecule type" value="Genomic_DNA"/>
</dbReference>
<evidence type="ECO:0000313" key="3">
    <source>
        <dbReference type="EMBL" id="ADN18009.1"/>
    </source>
</evidence>
<dbReference type="HOGENOM" id="CLU_055261_15_0_3"/>
<proteinExistence type="predicted"/>
<dbReference type="InterPro" id="IPR025161">
    <property type="entry name" value="IS402-like_dom"/>
</dbReference>
<dbReference type="KEGG" id="cyj:Cyan7822_6251"/>
<dbReference type="EMBL" id="CP002199">
    <property type="protein sequence ID" value="ADN18009.1"/>
    <property type="molecule type" value="Genomic_DNA"/>
</dbReference>
<dbReference type="KEGG" id="cyj:Cyan7822_6188"/>
<evidence type="ECO:0000259" key="1">
    <source>
        <dbReference type="Pfam" id="PF13340"/>
    </source>
</evidence>
<dbReference type="NCBIfam" id="NF033580">
    <property type="entry name" value="transpos_IS5_3"/>
    <property type="match status" value="1"/>
</dbReference>
<accession>E0UM29</accession>
<geneLocation type="plasmid" evidence="3 6">
    <name>Cy782201</name>
</geneLocation>
<reference evidence="6" key="3">
    <citation type="journal article" date="2011" name="MBio">
        <title>Novel metabolic attributes of the genus Cyanothece, comprising a group of unicellular nitrogen-fixing Cyanobacteria.</title>
        <authorList>
            <person name="Bandyopadhyay A."/>
            <person name="Elvitigala T."/>
            <person name="Welsh E."/>
            <person name="Stockel J."/>
            <person name="Liberton M."/>
            <person name="Min H."/>
            <person name="Sherman L.A."/>
            <person name="Pakrasi H.B."/>
        </authorList>
    </citation>
    <scope>NUCLEOTIDE SEQUENCE [LARGE SCALE GENOMIC DNA]</scope>
    <source>
        <strain evidence="6">PCC 7822</strain>
        <plasmid evidence="6">Cy782201</plasmid>
        <plasmid evidence="6">Cy782202</plasmid>
    </source>
</reference>
<dbReference type="Pfam" id="PF13340">
    <property type="entry name" value="DUF4096"/>
    <property type="match status" value="1"/>
</dbReference>
<organism evidence="3 6">
    <name type="scientific">Gloeothece verrucosa (strain PCC 7822)</name>
    <name type="common">Cyanothece sp. (strain PCC 7822)</name>
    <dbReference type="NCBI Taxonomy" id="497965"/>
    <lineage>
        <taxon>Bacteria</taxon>
        <taxon>Bacillati</taxon>
        <taxon>Cyanobacteriota</taxon>
        <taxon>Cyanophyceae</taxon>
        <taxon>Oscillatoriophycideae</taxon>
        <taxon>Chroococcales</taxon>
        <taxon>Aphanothecaceae</taxon>
        <taxon>Gloeothece</taxon>
        <taxon>Gloeothece verrucosa</taxon>
    </lineage>
</organism>
<reference evidence="3" key="1">
    <citation type="submission" date="2010-09" db="EMBL/GenBank/DDBJ databases">
        <title>Complete sequence of Plasmid1 of Cyanothece sp. PCC 7822.</title>
        <authorList>
            <consortium name="US DOE Joint Genome Institute"/>
            <person name="Lucas S."/>
            <person name="Copeland A."/>
            <person name="Lapidus A."/>
            <person name="Cheng J.-F."/>
            <person name="Bruce D."/>
            <person name="Goodwin L."/>
            <person name="Pitluck S."/>
            <person name="Saunders E."/>
            <person name="Brettin T."/>
            <person name="Detter J.C."/>
            <person name="Han C."/>
            <person name="Land M."/>
            <person name="Hauser L."/>
            <person name="Chang Y.-J."/>
            <person name="Jeffries C."/>
            <person name="Kyrpides N."/>
            <person name="Ivanova N."/>
            <person name="Mikhailova N."/>
            <person name="Pakrasi H."/>
            <person name="Sherman L."/>
            <person name="Woyke T."/>
        </authorList>
    </citation>
    <scope>NUCLEOTIDE SEQUENCE</scope>
    <source>
        <strain evidence="3">PCC 7822</strain>
        <plasmid evidence="3">Cy782201</plasmid>
    </source>
</reference>
<name>E0UM29_GLOV7</name>
<evidence type="ECO:0000259" key="2">
    <source>
        <dbReference type="Pfam" id="PF13586"/>
    </source>
</evidence>
<dbReference type="PANTHER" id="PTHR30007:SF0">
    <property type="entry name" value="TRANSPOSASE"/>
    <property type="match status" value="1"/>
</dbReference>
<protein>
    <submittedName>
        <fullName evidence="3">Transposase and inactivated derivatives-like protein</fullName>
    </submittedName>
</protein>
<dbReference type="InterPro" id="IPR025668">
    <property type="entry name" value="Tnp_DDE_dom"/>
</dbReference>
<keyword evidence="6" id="KW-1185">Reference proteome</keyword>
<dbReference type="Pfam" id="PF13586">
    <property type="entry name" value="DDE_Tnp_1_2"/>
    <property type="match status" value="1"/>
</dbReference>
<feature type="domain" description="Insertion element IS402-like" evidence="1">
    <location>
        <begin position="6"/>
        <end position="78"/>
    </location>
</feature>
<evidence type="ECO:0000313" key="5">
    <source>
        <dbReference type="EMBL" id="ADN18051.1"/>
    </source>
</evidence>
<dbReference type="Proteomes" id="UP000008206">
    <property type="component" value="Plasmid Cy782202"/>
</dbReference>
<geneLocation type="plasmid" evidence="5 6">
    <name>Cy782202</name>
</geneLocation>
<feature type="domain" description="Transposase DDE" evidence="2">
    <location>
        <begin position="176"/>
        <end position="256"/>
    </location>
</feature>
<keyword evidence="3" id="KW-0614">Plasmid</keyword>
<evidence type="ECO:0000313" key="4">
    <source>
        <dbReference type="EMBL" id="ADN18019.1"/>
    </source>
</evidence>
<dbReference type="KEGG" id="cyj:Cyan7822_6198"/>
<dbReference type="PANTHER" id="PTHR30007">
    <property type="entry name" value="PHP DOMAIN PROTEIN"/>
    <property type="match status" value="1"/>
</dbReference>